<evidence type="ECO:0000256" key="8">
    <source>
        <dbReference type="ARBA" id="ARBA00048782"/>
    </source>
</evidence>
<evidence type="ECO:0000256" key="6">
    <source>
        <dbReference type="ARBA" id="ARBA00047806"/>
    </source>
</evidence>
<reference evidence="14 15" key="1">
    <citation type="submission" date="2018-12" db="EMBL/GenBank/DDBJ databases">
        <authorList>
            <consortium name="Pathogen Informatics"/>
        </authorList>
    </citation>
    <scope>NUCLEOTIDE SEQUENCE [LARGE SCALE GENOMIC DNA]</scope>
    <source>
        <strain evidence="14 15">NCTC12871</strain>
    </source>
</reference>
<dbReference type="SUPFAM" id="SSF55068">
    <property type="entry name" value="Peptide methionine sulfoxide reductase"/>
    <property type="match status" value="1"/>
</dbReference>
<dbReference type="InterPro" id="IPR036509">
    <property type="entry name" value="Met_Sox_Rdtase_MsrA_sf"/>
</dbReference>
<feature type="domain" description="MsrB" evidence="13">
    <location>
        <begin position="384"/>
        <end position="507"/>
    </location>
</feature>
<dbReference type="InterPro" id="IPR002569">
    <property type="entry name" value="Met_Sox_Rdtase_MsrA_dom"/>
</dbReference>
<evidence type="ECO:0000313" key="15">
    <source>
        <dbReference type="Proteomes" id="UP000279799"/>
    </source>
</evidence>
<dbReference type="CDD" id="cd02966">
    <property type="entry name" value="TlpA_like_family"/>
    <property type="match status" value="1"/>
</dbReference>
<feature type="chain" id="PRO_5019172724" description="Multifunctional fusion protein" evidence="11">
    <location>
        <begin position="18"/>
        <end position="523"/>
    </location>
</feature>
<comment type="caution">
    <text evidence="9">Lacks conserved residue(s) required for the propagation of feature annotation.</text>
</comment>
<comment type="similarity">
    <text evidence="2">In the N-terminal section; belongs to the MsrA Met sulfoxide reductase family.</text>
</comment>
<evidence type="ECO:0000256" key="5">
    <source>
        <dbReference type="ARBA" id="ARBA00024679"/>
    </source>
</evidence>
<dbReference type="NCBIfam" id="TIGR00401">
    <property type="entry name" value="msrA"/>
    <property type="match status" value="1"/>
</dbReference>
<feature type="signal peptide" evidence="11">
    <location>
        <begin position="1"/>
        <end position="17"/>
    </location>
</feature>
<keyword evidence="11" id="KW-0732">Signal</keyword>
<sequence>MKLKALLLTTLCSSAFAAIADNGPPAWFGKESQINDTRILSIPNYVFNLPHAQNSPQYSPKSNAPLLIKFWASWCPLCLATLQESQDWQHNKALQNLNFVTVASPDFLNEKNFQNFNLWYKGLDYPDLPVFLDNGGKLAKQLGITVYPSYALFSPSGELLRIHRGNLSLAQLQTLLKDPRANLNKVNKMTLYQNKIANDSAVNQMADPQPIYLAGGCFWGLEAYFERIPGVIDAVSGYANSRIPNPTYQQVVTGRTGAAETVKITFDANRISLDQILRYYFRVIDPTSLNKQGNDRGTQYRTGIYYTNSSERPIIDAALMREAKKFDVPLAVETQKLTNFYEAEDYHQDYLQKNPNGYCHIDISKADVPLEPIPEDKHYKKPSEQELREKLSDLSYRVTQQGATERAFSHAYDELFEPGIYVDIVSGEPLFSSADKYRSGCGWPSFTQPIQAKALTEKDDYSFNMHRIEVRSSQANSHLGHVFNDGPKDKGGLRYCINGASLKFIPLNKMAEEGYGEWIDKVK</sequence>
<dbReference type="Pfam" id="PF01625">
    <property type="entry name" value="PMSR"/>
    <property type="match status" value="1"/>
</dbReference>
<dbReference type="InterPro" id="IPR028427">
    <property type="entry name" value="Met_Sox_Rdtase_MsrB"/>
</dbReference>
<dbReference type="Pfam" id="PF08534">
    <property type="entry name" value="Redoxin"/>
    <property type="match status" value="1"/>
</dbReference>
<evidence type="ECO:0000256" key="9">
    <source>
        <dbReference type="HAMAP-Rule" id="MF_01400"/>
    </source>
</evidence>
<dbReference type="GO" id="GO:0008113">
    <property type="term" value="F:peptide-methionine (S)-S-oxide reductase activity"/>
    <property type="evidence" value="ECO:0007669"/>
    <property type="project" value="UniProtKB-UniRule"/>
</dbReference>
<keyword evidence="4" id="KW-0511">Multifunctional enzyme</keyword>
<feature type="active site" evidence="10">
    <location>
        <position position="217"/>
    </location>
</feature>
<evidence type="ECO:0000256" key="3">
    <source>
        <dbReference type="ARBA" id="ARBA00023002"/>
    </source>
</evidence>
<evidence type="ECO:0000256" key="4">
    <source>
        <dbReference type="ARBA" id="ARBA00023268"/>
    </source>
</evidence>
<dbReference type="Gene3D" id="3.30.1060.10">
    <property type="entry name" value="Peptide methionine sulphoxide reductase MsrA"/>
    <property type="match status" value="1"/>
</dbReference>
<evidence type="ECO:0000259" key="12">
    <source>
        <dbReference type="PROSITE" id="PS51352"/>
    </source>
</evidence>
<dbReference type="InterPro" id="IPR013740">
    <property type="entry name" value="Redoxin"/>
</dbReference>
<feature type="domain" description="Thioredoxin" evidence="12">
    <location>
        <begin position="17"/>
        <end position="181"/>
    </location>
</feature>
<feature type="active site" description="Nucleophile" evidence="9">
    <location>
        <position position="496"/>
    </location>
</feature>
<dbReference type="SUPFAM" id="SSF51316">
    <property type="entry name" value="Mss4-like"/>
    <property type="match status" value="1"/>
</dbReference>
<dbReference type="Proteomes" id="UP000279799">
    <property type="component" value="Chromosome"/>
</dbReference>
<comment type="catalytic activity">
    <reaction evidence="7 9">
        <text>L-methionyl-[protein] + [thioredoxin]-disulfide + H2O = L-methionyl-(R)-S-oxide-[protein] + [thioredoxin]-dithiol</text>
        <dbReference type="Rhea" id="RHEA:24164"/>
        <dbReference type="Rhea" id="RHEA-COMP:10698"/>
        <dbReference type="Rhea" id="RHEA-COMP:10700"/>
        <dbReference type="Rhea" id="RHEA-COMP:12313"/>
        <dbReference type="Rhea" id="RHEA-COMP:12314"/>
        <dbReference type="ChEBI" id="CHEBI:15377"/>
        <dbReference type="ChEBI" id="CHEBI:16044"/>
        <dbReference type="ChEBI" id="CHEBI:29950"/>
        <dbReference type="ChEBI" id="CHEBI:45764"/>
        <dbReference type="ChEBI" id="CHEBI:50058"/>
        <dbReference type="EC" id="1.8.4.12"/>
    </reaction>
</comment>
<evidence type="ECO:0000256" key="1">
    <source>
        <dbReference type="ARBA" id="ARBA00008076"/>
    </source>
</evidence>
<gene>
    <name evidence="14" type="primary">msrAB</name>
    <name evidence="10" type="synonym">msrA</name>
    <name evidence="9" type="synonym">msrB</name>
    <name evidence="14" type="ORF">NCTC12871_01473</name>
</gene>
<evidence type="ECO:0000256" key="10">
    <source>
        <dbReference type="HAMAP-Rule" id="MF_01401"/>
    </source>
</evidence>
<dbReference type="RefSeq" id="WP_126600348.1">
    <property type="nucleotide sequence ID" value="NZ_LR134510.1"/>
</dbReference>
<keyword evidence="3 9" id="KW-0560">Oxidoreductase</keyword>
<dbReference type="EC" id="1.8.4.11" evidence="10"/>
<comment type="similarity">
    <text evidence="10">Belongs to the MsrA Met sulfoxide reductase family.</text>
</comment>
<comment type="similarity">
    <text evidence="9">Belongs to the MsrB Met sulfoxide reductase family.</text>
</comment>
<protein>
    <recommendedName>
        <fullName evidence="9 10">Multifunctional fusion protein</fullName>
    </recommendedName>
    <domain>
        <recommendedName>
            <fullName evidence="10">Peptide methionine sulfoxide reductase MsrA</fullName>
            <shortName evidence="10">Protein-methionine-S-oxide reductase</shortName>
            <ecNumber evidence="10">1.8.4.11</ecNumber>
        </recommendedName>
        <alternativeName>
            <fullName evidence="10">Peptide-methionine (S)-S-oxide reductase</fullName>
            <shortName evidence="10">Peptide Met(O) reductase</shortName>
        </alternativeName>
    </domain>
    <domain>
        <recommendedName>
            <fullName evidence="9">Peptide methionine sulfoxide reductase MsrB</fullName>
            <ecNumber evidence="9">1.8.4.12</ecNumber>
        </recommendedName>
        <alternativeName>
            <fullName evidence="9">Peptide-methionine (R)-S-oxide reductase</fullName>
        </alternativeName>
    </domain>
</protein>
<comment type="catalytic activity">
    <reaction evidence="6 10">
        <text>L-methionyl-[protein] + [thioredoxin]-disulfide + H2O = L-methionyl-(S)-S-oxide-[protein] + [thioredoxin]-dithiol</text>
        <dbReference type="Rhea" id="RHEA:14217"/>
        <dbReference type="Rhea" id="RHEA-COMP:10698"/>
        <dbReference type="Rhea" id="RHEA-COMP:10700"/>
        <dbReference type="Rhea" id="RHEA-COMP:12313"/>
        <dbReference type="Rhea" id="RHEA-COMP:12315"/>
        <dbReference type="ChEBI" id="CHEBI:15377"/>
        <dbReference type="ChEBI" id="CHEBI:16044"/>
        <dbReference type="ChEBI" id="CHEBI:29950"/>
        <dbReference type="ChEBI" id="CHEBI:44120"/>
        <dbReference type="ChEBI" id="CHEBI:50058"/>
        <dbReference type="EC" id="1.8.4.11"/>
    </reaction>
</comment>
<dbReference type="PANTHER" id="PTHR10173:SF59">
    <property type="entry name" value="PEPTIDE METHIONINE SULFOXIDE REDUCTASE MSRA_MSRB"/>
    <property type="match status" value="1"/>
</dbReference>
<dbReference type="GO" id="GO:0005737">
    <property type="term" value="C:cytoplasm"/>
    <property type="evidence" value="ECO:0007669"/>
    <property type="project" value="TreeGrafter"/>
</dbReference>
<dbReference type="NCBIfam" id="TIGR00357">
    <property type="entry name" value="peptide-methionine (R)-S-oxide reductase MsrB"/>
    <property type="match status" value="1"/>
</dbReference>
<dbReference type="Pfam" id="PF01641">
    <property type="entry name" value="SelR"/>
    <property type="match status" value="1"/>
</dbReference>
<dbReference type="PROSITE" id="PS51790">
    <property type="entry name" value="MSRB"/>
    <property type="match status" value="1"/>
</dbReference>
<comment type="function">
    <text evidence="5 10">Has an important function as a repair enzyme for proteins that have been inactivated by oxidation. Catalyzes the reversible oxidation-reduction of methionine sulfoxide in proteins to methionine.</text>
</comment>
<dbReference type="NCBIfam" id="NF010625">
    <property type="entry name" value="PRK14018.1"/>
    <property type="match status" value="1"/>
</dbReference>
<dbReference type="GO" id="GO:0006979">
    <property type="term" value="P:response to oxidative stress"/>
    <property type="evidence" value="ECO:0007669"/>
    <property type="project" value="InterPro"/>
</dbReference>
<dbReference type="OrthoDB" id="4174719at2"/>
<dbReference type="PANTHER" id="PTHR10173">
    <property type="entry name" value="METHIONINE SULFOXIDE REDUCTASE"/>
    <property type="match status" value="1"/>
</dbReference>
<evidence type="ECO:0000256" key="11">
    <source>
        <dbReference type="SAM" id="SignalP"/>
    </source>
</evidence>
<dbReference type="AlphaFoldDB" id="A0A448TVM2"/>
<evidence type="ECO:0000259" key="13">
    <source>
        <dbReference type="PROSITE" id="PS51790"/>
    </source>
</evidence>
<comment type="catalytic activity">
    <reaction evidence="8 10">
        <text>[thioredoxin]-disulfide + L-methionine + H2O = L-methionine (S)-S-oxide + [thioredoxin]-dithiol</text>
        <dbReference type="Rhea" id="RHEA:19993"/>
        <dbReference type="Rhea" id="RHEA-COMP:10698"/>
        <dbReference type="Rhea" id="RHEA-COMP:10700"/>
        <dbReference type="ChEBI" id="CHEBI:15377"/>
        <dbReference type="ChEBI" id="CHEBI:29950"/>
        <dbReference type="ChEBI" id="CHEBI:50058"/>
        <dbReference type="ChEBI" id="CHEBI:57844"/>
        <dbReference type="ChEBI" id="CHEBI:58772"/>
        <dbReference type="EC" id="1.8.4.11"/>
    </reaction>
</comment>
<accession>A0A448TVM2</accession>
<dbReference type="Gene3D" id="2.170.150.20">
    <property type="entry name" value="Peptide methionine sulfoxide reductase"/>
    <property type="match status" value="1"/>
</dbReference>
<dbReference type="SUPFAM" id="SSF52833">
    <property type="entry name" value="Thioredoxin-like"/>
    <property type="match status" value="1"/>
</dbReference>
<dbReference type="FunFam" id="2.170.150.20:FF:000003">
    <property type="entry name" value="Peptide methionine sulfoxide reductase MsrB"/>
    <property type="match status" value="1"/>
</dbReference>
<dbReference type="InterPro" id="IPR036249">
    <property type="entry name" value="Thioredoxin-like_sf"/>
</dbReference>
<dbReference type="FunFam" id="3.30.1060.10:FF:000007">
    <property type="entry name" value="Peptide methionine sulfoxide reductase msrA/msrB"/>
    <property type="match status" value="1"/>
</dbReference>
<dbReference type="GO" id="GO:0030091">
    <property type="term" value="P:protein repair"/>
    <property type="evidence" value="ECO:0007669"/>
    <property type="project" value="InterPro"/>
</dbReference>
<name>A0A448TVM2_9PAST</name>
<dbReference type="GO" id="GO:0033744">
    <property type="term" value="F:L-methionine:thioredoxin-disulfide S-oxidoreductase activity"/>
    <property type="evidence" value="ECO:0007669"/>
    <property type="project" value="RHEA"/>
</dbReference>
<dbReference type="EMBL" id="LR134510">
    <property type="protein sequence ID" value="VEJ09982.1"/>
    <property type="molecule type" value="Genomic_DNA"/>
</dbReference>
<evidence type="ECO:0000256" key="2">
    <source>
        <dbReference type="ARBA" id="ARBA00011017"/>
    </source>
</evidence>
<dbReference type="InterPro" id="IPR011057">
    <property type="entry name" value="Mss4-like_sf"/>
</dbReference>
<dbReference type="GO" id="GO:0033743">
    <property type="term" value="F:peptide-methionine (R)-S-oxide reductase activity"/>
    <property type="evidence" value="ECO:0007669"/>
    <property type="project" value="UniProtKB-UniRule"/>
</dbReference>
<dbReference type="InterPro" id="IPR013766">
    <property type="entry name" value="Thioredoxin_domain"/>
</dbReference>
<dbReference type="PROSITE" id="PS51352">
    <property type="entry name" value="THIOREDOXIN_2"/>
    <property type="match status" value="1"/>
</dbReference>
<comment type="similarity">
    <text evidence="1">In the C-terminal section; belongs to the MsrB Met sulfoxide reductase family.</text>
</comment>
<dbReference type="Gene3D" id="3.40.30.10">
    <property type="entry name" value="Glutaredoxin"/>
    <property type="match status" value="1"/>
</dbReference>
<evidence type="ECO:0000256" key="7">
    <source>
        <dbReference type="ARBA" id="ARBA00048488"/>
    </source>
</evidence>
<dbReference type="EC" id="1.8.4.12" evidence="9"/>
<dbReference type="HAMAP" id="MF_01401">
    <property type="entry name" value="MsrA"/>
    <property type="match status" value="1"/>
</dbReference>
<dbReference type="InterPro" id="IPR002579">
    <property type="entry name" value="Met_Sox_Rdtase_MsrB_dom"/>
</dbReference>
<organism evidence="14 15">
    <name type="scientific">Actinobacillus delphinicola</name>
    <dbReference type="NCBI Taxonomy" id="51161"/>
    <lineage>
        <taxon>Bacteria</taxon>
        <taxon>Pseudomonadati</taxon>
        <taxon>Pseudomonadota</taxon>
        <taxon>Gammaproteobacteria</taxon>
        <taxon>Pasteurellales</taxon>
        <taxon>Pasteurellaceae</taxon>
        <taxon>Actinobacillus</taxon>
    </lineage>
</organism>
<dbReference type="KEGG" id="adp:NCTC12871_01473"/>
<dbReference type="HAMAP" id="MF_01400">
    <property type="entry name" value="MsrB"/>
    <property type="match status" value="1"/>
</dbReference>
<proteinExistence type="inferred from homology"/>
<evidence type="ECO:0000313" key="14">
    <source>
        <dbReference type="EMBL" id="VEJ09982.1"/>
    </source>
</evidence>
<keyword evidence="15" id="KW-1185">Reference proteome</keyword>